<protein>
    <submittedName>
        <fullName evidence="2">Uncharacterized protein</fullName>
    </submittedName>
</protein>
<gene>
    <name evidence="2" type="ORF">R1sor_027558</name>
</gene>
<evidence type="ECO:0000256" key="1">
    <source>
        <dbReference type="SAM" id="MobiDB-lite"/>
    </source>
</evidence>
<dbReference type="AlphaFoldDB" id="A0ABD3GEI6"/>
<evidence type="ECO:0000313" key="3">
    <source>
        <dbReference type="Proteomes" id="UP001633002"/>
    </source>
</evidence>
<feature type="region of interest" description="Disordered" evidence="1">
    <location>
        <begin position="334"/>
        <end position="354"/>
    </location>
</feature>
<evidence type="ECO:0000313" key="2">
    <source>
        <dbReference type="EMBL" id="KAL3677610.1"/>
    </source>
</evidence>
<name>A0ABD3GEI6_9MARC</name>
<sequence length="354" mass="38960">MGLSKGAVARAGADGQKEEHENGGLPPVEVGENTILTQDDGFQQVRAKSSSKKSGREREVESPKMSASDRFKLLNSLEEEDEEAADIEDFGAKSSKGQTGGHGSGLQRKWKGDEQHSEESKEEGQDQGDMSEGKLIEETIGQRMDEDNALENNLFDITKIVGWELSKEDLEERMRTAERSEKRNIFEGSKRRVGVGELGGRGTLEGPNMMDFVQAVERESNYGAGGMEDEVESGVVIRIFGQGPKKKDRESESWGGDDSSNSSGDQFGACTSAAASALKIRHESIGKRKILSGLDVNGSRTSTKREDSFDELDERKREMNLLDEGLNQVRMVLEAMSQQEQRGKENLGPSNQYE</sequence>
<keyword evidence="3" id="KW-1185">Reference proteome</keyword>
<feature type="compositionally biased region" description="Acidic residues" evidence="1">
    <location>
        <begin position="77"/>
        <end position="89"/>
    </location>
</feature>
<feature type="compositionally biased region" description="Low complexity" evidence="1">
    <location>
        <begin position="253"/>
        <end position="265"/>
    </location>
</feature>
<feature type="compositionally biased region" description="Basic and acidic residues" evidence="1">
    <location>
        <begin position="110"/>
        <end position="124"/>
    </location>
</feature>
<reference evidence="2 3" key="1">
    <citation type="submission" date="2024-09" db="EMBL/GenBank/DDBJ databases">
        <title>Chromosome-scale assembly of Riccia sorocarpa.</title>
        <authorList>
            <person name="Paukszto L."/>
        </authorList>
    </citation>
    <scope>NUCLEOTIDE SEQUENCE [LARGE SCALE GENOMIC DNA]</scope>
    <source>
        <strain evidence="2">LP-2024</strain>
        <tissue evidence="2">Aerial parts of the thallus</tissue>
    </source>
</reference>
<feature type="region of interest" description="Disordered" evidence="1">
    <location>
        <begin position="241"/>
        <end position="267"/>
    </location>
</feature>
<dbReference type="EMBL" id="JBJQOH010000008">
    <property type="protein sequence ID" value="KAL3677610.1"/>
    <property type="molecule type" value="Genomic_DNA"/>
</dbReference>
<proteinExistence type="predicted"/>
<accession>A0ABD3GEI6</accession>
<feature type="region of interest" description="Disordered" evidence="1">
    <location>
        <begin position="1"/>
        <end position="140"/>
    </location>
</feature>
<comment type="caution">
    <text evidence="2">The sequence shown here is derived from an EMBL/GenBank/DDBJ whole genome shotgun (WGS) entry which is preliminary data.</text>
</comment>
<feature type="compositionally biased region" description="Basic and acidic residues" evidence="1">
    <location>
        <begin position="54"/>
        <end position="72"/>
    </location>
</feature>
<organism evidence="2 3">
    <name type="scientific">Riccia sorocarpa</name>
    <dbReference type="NCBI Taxonomy" id="122646"/>
    <lineage>
        <taxon>Eukaryota</taxon>
        <taxon>Viridiplantae</taxon>
        <taxon>Streptophyta</taxon>
        <taxon>Embryophyta</taxon>
        <taxon>Marchantiophyta</taxon>
        <taxon>Marchantiopsida</taxon>
        <taxon>Marchantiidae</taxon>
        <taxon>Marchantiales</taxon>
        <taxon>Ricciaceae</taxon>
        <taxon>Riccia</taxon>
    </lineage>
</organism>
<dbReference type="Proteomes" id="UP001633002">
    <property type="component" value="Unassembled WGS sequence"/>
</dbReference>